<comment type="caution">
    <text evidence="2">The sequence shown here is derived from an EMBL/GenBank/DDBJ whole genome shotgun (WGS) entry which is preliminary data.</text>
</comment>
<evidence type="ECO:0000313" key="2">
    <source>
        <dbReference type="EMBL" id="GFO08314.1"/>
    </source>
</evidence>
<dbReference type="AlphaFoldDB" id="A0AAV4AKQ7"/>
<gene>
    <name evidence="2" type="ORF">PoB_003481900</name>
</gene>
<evidence type="ECO:0000256" key="1">
    <source>
        <dbReference type="SAM" id="MobiDB-lite"/>
    </source>
</evidence>
<name>A0AAV4AKQ7_9GAST</name>
<protein>
    <submittedName>
        <fullName evidence="2">Uncharacterized protein</fullName>
    </submittedName>
</protein>
<feature type="compositionally biased region" description="Basic and acidic residues" evidence="1">
    <location>
        <begin position="129"/>
        <end position="140"/>
    </location>
</feature>
<reference evidence="2 3" key="1">
    <citation type="journal article" date="2021" name="Elife">
        <title>Chloroplast acquisition without the gene transfer in kleptoplastic sea slugs, Plakobranchus ocellatus.</title>
        <authorList>
            <person name="Maeda T."/>
            <person name="Takahashi S."/>
            <person name="Yoshida T."/>
            <person name="Shimamura S."/>
            <person name="Takaki Y."/>
            <person name="Nagai Y."/>
            <person name="Toyoda A."/>
            <person name="Suzuki Y."/>
            <person name="Arimoto A."/>
            <person name="Ishii H."/>
            <person name="Satoh N."/>
            <person name="Nishiyama T."/>
            <person name="Hasebe M."/>
            <person name="Maruyama T."/>
            <person name="Minagawa J."/>
            <person name="Obokata J."/>
            <person name="Shigenobu S."/>
        </authorList>
    </citation>
    <scope>NUCLEOTIDE SEQUENCE [LARGE SCALE GENOMIC DNA]</scope>
</reference>
<organism evidence="2 3">
    <name type="scientific">Plakobranchus ocellatus</name>
    <dbReference type="NCBI Taxonomy" id="259542"/>
    <lineage>
        <taxon>Eukaryota</taxon>
        <taxon>Metazoa</taxon>
        <taxon>Spiralia</taxon>
        <taxon>Lophotrochozoa</taxon>
        <taxon>Mollusca</taxon>
        <taxon>Gastropoda</taxon>
        <taxon>Heterobranchia</taxon>
        <taxon>Euthyneura</taxon>
        <taxon>Panpulmonata</taxon>
        <taxon>Sacoglossa</taxon>
        <taxon>Placobranchoidea</taxon>
        <taxon>Plakobranchidae</taxon>
        <taxon>Plakobranchus</taxon>
    </lineage>
</organism>
<feature type="region of interest" description="Disordered" evidence="1">
    <location>
        <begin position="126"/>
        <end position="165"/>
    </location>
</feature>
<dbReference type="EMBL" id="BLXT01003952">
    <property type="protein sequence ID" value="GFO08314.1"/>
    <property type="molecule type" value="Genomic_DNA"/>
</dbReference>
<evidence type="ECO:0000313" key="3">
    <source>
        <dbReference type="Proteomes" id="UP000735302"/>
    </source>
</evidence>
<dbReference type="Proteomes" id="UP000735302">
    <property type="component" value="Unassembled WGS sequence"/>
</dbReference>
<sequence>MGNRQGEHQQLYEINRAGLSEEHDCQSLLQTRHLKKKYEILLPSSIMFCNTPKGLLNNLSIRSKNFKRNLYKASETEFLQVTHSARGIDLWEKSVHVSYNEGCIYSRHMKPRTFRSSRTGHVTCNGAQARDRRVPADLRVDSPSTMPPTPPETAEETTVYKGELR</sequence>
<proteinExistence type="predicted"/>
<accession>A0AAV4AKQ7</accession>
<keyword evidence="3" id="KW-1185">Reference proteome</keyword>